<dbReference type="Pfam" id="PF13426">
    <property type="entry name" value="PAS_9"/>
    <property type="match status" value="1"/>
</dbReference>
<reference evidence="5 6" key="1">
    <citation type="submission" date="2023-06" db="EMBL/GenBank/DDBJ databases">
        <title>Aquibacillus rhizosphaerae LR5S19.</title>
        <authorList>
            <person name="Sun J.-Q."/>
        </authorList>
    </citation>
    <scope>NUCLEOTIDE SEQUENCE [LARGE SCALE GENOMIC DNA]</scope>
    <source>
        <strain evidence="5 6">LR5S19</strain>
    </source>
</reference>
<dbReference type="CDD" id="cd00130">
    <property type="entry name" value="PAS"/>
    <property type="match status" value="1"/>
</dbReference>
<evidence type="ECO:0000313" key="6">
    <source>
        <dbReference type="Proteomes" id="UP001235343"/>
    </source>
</evidence>
<dbReference type="SUPFAM" id="SSF55073">
    <property type="entry name" value="Nucleotide cyclase"/>
    <property type="match status" value="1"/>
</dbReference>
<dbReference type="InterPro" id="IPR029787">
    <property type="entry name" value="Nucleotide_cyclase"/>
</dbReference>
<evidence type="ECO:0000259" key="1">
    <source>
        <dbReference type="PROSITE" id="PS50112"/>
    </source>
</evidence>
<dbReference type="NCBIfam" id="TIGR00254">
    <property type="entry name" value="GGDEF"/>
    <property type="match status" value="1"/>
</dbReference>
<dbReference type="Gene3D" id="3.30.450.20">
    <property type="entry name" value="PAS domain"/>
    <property type="match status" value="1"/>
</dbReference>
<dbReference type="Pfam" id="PF00990">
    <property type="entry name" value="GGDEF"/>
    <property type="match status" value="1"/>
</dbReference>
<sequence>MDQENFFSNFETAITLSDFLNTIDTMGVGLSIVDANLEDLPLVHVNEGFTKMTGYEKEEVLMKNCRFLQGEGTDQTQVGKIRSAINEAKSEAVTLKNYRKDGSYFWNQFVISPIVGANNKVLYYIGFQFDVTKQIEDEQGAKQKIRQLSDFDQLTGLIKLDYFKDKIQLYINDYTNEMAIIRVNLNRFRNINNSYGEQVSDYVLVEVANRLSEVFPHAPITRSFADDFIILHNQIHSFAIKDALLAVESKLEKPYLLEGEELTIDFSIGISQYPENGKQVETLLAFAALAMREAKKDSLLRHRFFNDALAEKLETRMSIEKRLVKGLEKNEFFLEYQPKVATNTYEIVGVEALIRWKDTEKGVISPGDFIPVAEETGFINELGEWVMLEACKTNKEWQDKGLAPIPVSVNVSAIQFRHPHFTQTVKNVLKKTGLQARYLELEITETLLIEPELIIEKLNELKREGISVSIDDFGTGYSSINYLKELPIDTLKIDRAFIKETPHSERDNALLLSVIQLGKSLGLTVLVEGVEIEEQVYFLSESDCDHIQGFYFSRPLGAKVVEEKLSFATLGKKE</sequence>
<keyword evidence="6" id="KW-1185">Reference proteome</keyword>
<dbReference type="Gene3D" id="3.20.20.450">
    <property type="entry name" value="EAL domain"/>
    <property type="match status" value="1"/>
</dbReference>
<dbReference type="PROSITE" id="PS50887">
    <property type="entry name" value="GGDEF"/>
    <property type="match status" value="1"/>
</dbReference>
<accession>A0ABT7L7Q2</accession>
<dbReference type="SMART" id="SM00086">
    <property type="entry name" value="PAC"/>
    <property type="match status" value="1"/>
</dbReference>
<proteinExistence type="predicted"/>
<evidence type="ECO:0000259" key="4">
    <source>
        <dbReference type="PROSITE" id="PS50887"/>
    </source>
</evidence>
<gene>
    <name evidence="5" type="ORF">QQS35_15740</name>
</gene>
<dbReference type="NCBIfam" id="TIGR00229">
    <property type="entry name" value="sensory_box"/>
    <property type="match status" value="1"/>
</dbReference>
<dbReference type="SUPFAM" id="SSF55785">
    <property type="entry name" value="PYP-like sensor domain (PAS domain)"/>
    <property type="match status" value="1"/>
</dbReference>
<name>A0ABT7L7Q2_9BACI</name>
<evidence type="ECO:0000313" key="5">
    <source>
        <dbReference type="EMBL" id="MDL4841891.1"/>
    </source>
</evidence>
<dbReference type="PROSITE" id="PS50883">
    <property type="entry name" value="EAL"/>
    <property type="match status" value="1"/>
</dbReference>
<dbReference type="SUPFAM" id="SSF141868">
    <property type="entry name" value="EAL domain-like"/>
    <property type="match status" value="1"/>
</dbReference>
<evidence type="ECO:0000259" key="3">
    <source>
        <dbReference type="PROSITE" id="PS50883"/>
    </source>
</evidence>
<dbReference type="PANTHER" id="PTHR44757">
    <property type="entry name" value="DIGUANYLATE CYCLASE DGCP"/>
    <property type="match status" value="1"/>
</dbReference>
<dbReference type="InterPro" id="IPR001610">
    <property type="entry name" value="PAC"/>
</dbReference>
<dbReference type="InterPro" id="IPR035965">
    <property type="entry name" value="PAS-like_dom_sf"/>
</dbReference>
<feature type="domain" description="EAL" evidence="3">
    <location>
        <begin position="316"/>
        <end position="569"/>
    </location>
</feature>
<dbReference type="InterPro" id="IPR000014">
    <property type="entry name" value="PAS"/>
</dbReference>
<dbReference type="PROSITE" id="PS50113">
    <property type="entry name" value="PAC"/>
    <property type="match status" value="1"/>
</dbReference>
<dbReference type="InterPro" id="IPR000160">
    <property type="entry name" value="GGDEF_dom"/>
</dbReference>
<feature type="domain" description="PAS" evidence="1">
    <location>
        <begin position="15"/>
        <end position="88"/>
    </location>
</feature>
<dbReference type="InterPro" id="IPR052155">
    <property type="entry name" value="Biofilm_reg_signaling"/>
</dbReference>
<dbReference type="RefSeq" id="WP_285933177.1">
    <property type="nucleotide sequence ID" value="NZ_JASTZU010000049.1"/>
</dbReference>
<dbReference type="InterPro" id="IPR035919">
    <property type="entry name" value="EAL_sf"/>
</dbReference>
<dbReference type="Gene3D" id="3.30.70.270">
    <property type="match status" value="1"/>
</dbReference>
<dbReference type="SMART" id="SM00267">
    <property type="entry name" value="GGDEF"/>
    <property type="match status" value="1"/>
</dbReference>
<dbReference type="SMART" id="SM00052">
    <property type="entry name" value="EAL"/>
    <property type="match status" value="1"/>
</dbReference>
<dbReference type="PANTHER" id="PTHR44757:SF2">
    <property type="entry name" value="BIOFILM ARCHITECTURE MAINTENANCE PROTEIN MBAA"/>
    <property type="match status" value="1"/>
</dbReference>
<protein>
    <submittedName>
        <fullName evidence="5">EAL domain-containing protein</fullName>
    </submittedName>
</protein>
<dbReference type="Pfam" id="PF00563">
    <property type="entry name" value="EAL"/>
    <property type="match status" value="1"/>
</dbReference>
<dbReference type="InterPro" id="IPR043128">
    <property type="entry name" value="Rev_trsase/Diguanyl_cyclase"/>
</dbReference>
<dbReference type="PROSITE" id="PS50112">
    <property type="entry name" value="PAS"/>
    <property type="match status" value="1"/>
</dbReference>
<dbReference type="CDD" id="cd01948">
    <property type="entry name" value="EAL"/>
    <property type="match status" value="1"/>
</dbReference>
<feature type="domain" description="GGDEF" evidence="4">
    <location>
        <begin position="176"/>
        <end position="307"/>
    </location>
</feature>
<comment type="caution">
    <text evidence="5">The sequence shown here is derived from an EMBL/GenBank/DDBJ whole genome shotgun (WGS) entry which is preliminary data.</text>
</comment>
<dbReference type="InterPro" id="IPR000700">
    <property type="entry name" value="PAS-assoc_C"/>
</dbReference>
<organism evidence="5 6">
    <name type="scientific">Aquibacillus rhizosphaerae</name>
    <dbReference type="NCBI Taxonomy" id="3051431"/>
    <lineage>
        <taxon>Bacteria</taxon>
        <taxon>Bacillati</taxon>
        <taxon>Bacillota</taxon>
        <taxon>Bacilli</taxon>
        <taxon>Bacillales</taxon>
        <taxon>Bacillaceae</taxon>
        <taxon>Aquibacillus</taxon>
    </lineage>
</organism>
<dbReference type="EMBL" id="JASTZU010000049">
    <property type="protein sequence ID" value="MDL4841891.1"/>
    <property type="molecule type" value="Genomic_DNA"/>
</dbReference>
<feature type="domain" description="PAC" evidence="2">
    <location>
        <begin position="91"/>
        <end position="143"/>
    </location>
</feature>
<dbReference type="Proteomes" id="UP001235343">
    <property type="component" value="Unassembled WGS sequence"/>
</dbReference>
<dbReference type="InterPro" id="IPR001633">
    <property type="entry name" value="EAL_dom"/>
</dbReference>
<dbReference type="CDD" id="cd01949">
    <property type="entry name" value="GGDEF"/>
    <property type="match status" value="1"/>
</dbReference>
<evidence type="ECO:0000259" key="2">
    <source>
        <dbReference type="PROSITE" id="PS50113"/>
    </source>
</evidence>